<feature type="domain" description="Protection of telomeres protein 1 ssDNA-binding" evidence="8">
    <location>
        <begin position="116"/>
        <end position="247"/>
    </location>
</feature>
<dbReference type="PANTHER" id="PTHR14513">
    <property type="entry name" value="PROTECTION OF TELOMERES 1"/>
    <property type="match status" value="1"/>
</dbReference>
<dbReference type="GO" id="GO:0032210">
    <property type="term" value="P:regulation of telomere maintenance via telomerase"/>
    <property type="evidence" value="ECO:0007669"/>
    <property type="project" value="TreeGrafter"/>
</dbReference>
<keyword evidence="5" id="KW-0779">Telomere</keyword>
<dbReference type="GO" id="GO:0010521">
    <property type="term" value="F:telomerase inhibitor activity"/>
    <property type="evidence" value="ECO:0007669"/>
    <property type="project" value="TreeGrafter"/>
</dbReference>
<evidence type="ECO:0000256" key="2">
    <source>
        <dbReference type="ARBA" id="ARBA00004574"/>
    </source>
</evidence>
<dbReference type="Proteomes" id="UP000054107">
    <property type="component" value="Unassembled WGS sequence"/>
</dbReference>
<protein>
    <recommendedName>
        <fullName evidence="8">Protection of telomeres protein 1 ssDNA-binding domain-containing protein</fullName>
    </recommendedName>
</protein>
<evidence type="ECO:0000313" key="10">
    <source>
        <dbReference type="Proteomes" id="UP000054107"/>
    </source>
</evidence>
<dbReference type="Pfam" id="PF16686">
    <property type="entry name" value="POT1PC"/>
    <property type="match status" value="1"/>
</dbReference>
<dbReference type="InterPro" id="IPR028389">
    <property type="entry name" value="POT1"/>
</dbReference>
<sequence length="434" mass="50124">MDVRLSEDYLPKFDIDDIVLMRNAIVQSFSARIGDKPRTQYVSDRTSPYVIFSKDSGDGVEQNELSDAEQEILQAFKAWRSATKEYTKTLISSSGEPVLLTRRPLLTTDEIISNKSRYFNYIGMVVGCFDKVQTPKGSYTRTLKLTDFTTNPHPYIRDEGAFADEGTVGIVSPDLILQCTLWDNHAHNCPELQYGDYVLLDNCNRNSNSFERKCLEISIRTSNDRKQYVVKVAKHDSCLAPLLKRKALLEARLEGAKSPEIEVLQHGIRTRDIHDKQTIPVRELIEMETEGMEYVRAAIVQYKPLDIKSWLRDYCRKCKRTFKSTIAEQCEVCEGLLKPVYQAGFVLEDKEGSKLVAWVFDEAADRLFNEYPAQRLKNDASLWPEFEKYMILGHHQKNRPYFTFGIKKYYYSLGTFTEGWNYCIVNSELIFEDD</sequence>
<dbReference type="AlphaFoldDB" id="A0A0B7NS71"/>
<keyword evidence="4" id="KW-0158">Chromosome</keyword>
<evidence type="ECO:0000256" key="7">
    <source>
        <dbReference type="ARBA" id="ARBA00023242"/>
    </source>
</evidence>
<dbReference type="STRING" id="35722.A0A0B7NS71"/>
<dbReference type="GO" id="GO:0000783">
    <property type="term" value="C:nuclear telomere cap complex"/>
    <property type="evidence" value="ECO:0007669"/>
    <property type="project" value="TreeGrafter"/>
</dbReference>
<dbReference type="InterPro" id="IPR012340">
    <property type="entry name" value="NA-bd_OB-fold"/>
</dbReference>
<evidence type="ECO:0000259" key="8">
    <source>
        <dbReference type="Pfam" id="PF16686"/>
    </source>
</evidence>
<dbReference type="SUPFAM" id="SSF50249">
    <property type="entry name" value="Nucleic acid-binding proteins"/>
    <property type="match status" value="1"/>
</dbReference>
<name>A0A0B7NS71_9FUNG</name>
<evidence type="ECO:0000256" key="4">
    <source>
        <dbReference type="ARBA" id="ARBA00022454"/>
    </source>
</evidence>
<keyword evidence="10" id="KW-1185">Reference proteome</keyword>
<keyword evidence="7" id="KW-0539">Nucleus</keyword>
<dbReference type="OrthoDB" id="2186770at2759"/>
<evidence type="ECO:0000256" key="3">
    <source>
        <dbReference type="ARBA" id="ARBA00008442"/>
    </source>
</evidence>
<evidence type="ECO:0000256" key="5">
    <source>
        <dbReference type="ARBA" id="ARBA00022895"/>
    </source>
</evidence>
<comment type="subcellular location">
    <subcellularLocation>
        <location evidence="2">Chromosome</location>
        <location evidence="2">Telomere</location>
    </subcellularLocation>
    <subcellularLocation>
        <location evidence="1">Nucleus</location>
    </subcellularLocation>
</comment>
<evidence type="ECO:0000313" key="9">
    <source>
        <dbReference type="EMBL" id="CEP18143.1"/>
    </source>
</evidence>
<organism evidence="9 10">
    <name type="scientific">Parasitella parasitica</name>
    <dbReference type="NCBI Taxonomy" id="35722"/>
    <lineage>
        <taxon>Eukaryota</taxon>
        <taxon>Fungi</taxon>
        <taxon>Fungi incertae sedis</taxon>
        <taxon>Mucoromycota</taxon>
        <taxon>Mucoromycotina</taxon>
        <taxon>Mucoromycetes</taxon>
        <taxon>Mucorales</taxon>
        <taxon>Mucorineae</taxon>
        <taxon>Mucoraceae</taxon>
        <taxon>Parasitella</taxon>
    </lineage>
</organism>
<keyword evidence="6" id="KW-0238">DNA-binding</keyword>
<proteinExistence type="inferred from homology"/>
<comment type="similarity">
    <text evidence="3">Belongs to the telombin family.</text>
</comment>
<dbReference type="EMBL" id="LN733769">
    <property type="protein sequence ID" value="CEP18143.1"/>
    <property type="molecule type" value="Genomic_DNA"/>
</dbReference>
<gene>
    <name evidence="9" type="primary">PARPA_12445.1 scaffold 45109</name>
</gene>
<dbReference type="Gene3D" id="2.40.50.140">
    <property type="entry name" value="Nucleic acid-binding proteins"/>
    <property type="match status" value="3"/>
</dbReference>
<dbReference type="GO" id="GO:0016233">
    <property type="term" value="P:telomere capping"/>
    <property type="evidence" value="ECO:0007669"/>
    <property type="project" value="TreeGrafter"/>
</dbReference>
<evidence type="ECO:0000256" key="6">
    <source>
        <dbReference type="ARBA" id="ARBA00023125"/>
    </source>
</evidence>
<accession>A0A0B7NS71</accession>
<dbReference type="PANTHER" id="PTHR14513:SF0">
    <property type="entry name" value="PROTECTION OF TELOMERES PROTEIN 1"/>
    <property type="match status" value="1"/>
</dbReference>
<dbReference type="GO" id="GO:0098505">
    <property type="term" value="F:G-rich strand telomeric DNA binding"/>
    <property type="evidence" value="ECO:0007669"/>
    <property type="project" value="TreeGrafter"/>
</dbReference>
<reference evidence="9 10" key="1">
    <citation type="submission" date="2014-09" db="EMBL/GenBank/DDBJ databases">
        <authorList>
            <person name="Ellenberger Sabrina"/>
        </authorList>
    </citation>
    <scope>NUCLEOTIDE SEQUENCE [LARGE SCALE GENOMIC DNA]</scope>
    <source>
        <strain evidence="9 10">CBS 412.66</strain>
    </source>
</reference>
<evidence type="ECO:0000256" key="1">
    <source>
        <dbReference type="ARBA" id="ARBA00004123"/>
    </source>
</evidence>
<dbReference type="InterPro" id="IPR032042">
    <property type="entry name" value="POT1PC"/>
</dbReference>